<dbReference type="EMBL" id="ML978066">
    <property type="protein sequence ID" value="KAF2022321.1"/>
    <property type="molecule type" value="Genomic_DNA"/>
</dbReference>
<organism evidence="2 3">
    <name type="scientific">Aaosphaeria arxii CBS 175.79</name>
    <dbReference type="NCBI Taxonomy" id="1450172"/>
    <lineage>
        <taxon>Eukaryota</taxon>
        <taxon>Fungi</taxon>
        <taxon>Dikarya</taxon>
        <taxon>Ascomycota</taxon>
        <taxon>Pezizomycotina</taxon>
        <taxon>Dothideomycetes</taxon>
        <taxon>Pleosporomycetidae</taxon>
        <taxon>Pleosporales</taxon>
        <taxon>Pleosporales incertae sedis</taxon>
        <taxon>Aaosphaeria</taxon>
    </lineage>
</organism>
<feature type="region of interest" description="Disordered" evidence="1">
    <location>
        <begin position="109"/>
        <end position="137"/>
    </location>
</feature>
<gene>
    <name evidence="2" type="ORF">BU24DRAFT_42868</name>
</gene>
<accession>A0A6A5YCL1</accession>
<dbReference type="GeneID" id="54286939"/>
<dbReference type="AlphaFoldDB" id="A0A6A5YCL1"/>
<name>A0A6A5YCL1_9PLEO</name>
<dbReference type="Proteomes" id="UP000799778">
    <property type="component" value="Unassembled WGS sequence"/>
</dbReference>
<dbReference type="RefSeq" id="XP_033390660.1">
    <property type="nucleotide sequence ID" value="XM_033529542.1"/>
</dbReference>
<evidence type="ECO:0000313" key="3">
    <source>
        <dbReference type="Proteomes" id="UP000799778"/>
    </source>
</evidence>
<sequence length="137" mass="15458">MFGKVRCKSSVTYCNLLHPRRWSGFQGPRLTRLRQEVSAGSATRGTKYTRLLDTYLLHNALLTPEARFEKRLLGITWCLLSSLLSYPAMELLVRMLGFPTSIGTRNGNVGGTLVSKPPMKDDGRLRMLPHKNPLLQD</sequence>
<protein>
    <submittedName>
        <fullName evidence="2">Uncharacterized protein</fullName>
    </submittedName>
</protein>
<proteinExistence type="predicted"/>
<keyword evidence="3" id="KW-1185">Reference proteome</keyword>
<reference evidence="2" key="1">
    <citation type="journal article" date="2020" name="Stud. Mycol.">
        <title>101 Dothideomycetes genomes: a test case for predicting lifestyles and emergence of pathogens.</title>
        <authorList>
            <person name="Haridas S."/>
            <person name="Albert R."/>
            <person name="Binder M."/>
            <person name="Bloem J."/>
            <person name="Labutti K."/>
            <person name="Salamov A."/>
            <person name="Andreopoulos B."/>
            <person name="Baker S."/>
            <person name="Barry K."/>
            <person name="Bills G."/>
            <person name="Bluhm B."/>
            <person name="Cannon C."/>
            <person name="Castanera R."/>
            <person name="Culley D."/>
            <person name="Daum C."/>
            <person name="Ezra D."/>
            <person name="Gonzalez J."/>
            <person name="Henrissat B."/>
            <person name="Kuo A."/>
            <person name="Liang C."/>
            <person name="Lipzen A."/>
            <person name="Lutzoni F."/>
            <person name="Magnuson J."/>
            <person name="Mondo S."/>
            <person name="Nolan M."/>
            <person name="Ohm R."/>
            <person name="Pangilinan J."/>
            <person name="Park H.-J."/>
            <person name="Ramirez L."/>
            <person name="Alfaro M."/>
            <person name="Sun H."/>
            <person name="Tritt A."/>
            <person name="Yoshinaga Y."/>
            <person name="Zwiers L.-H."/>
            <person name="Turgeon B."/>
            <person name="Goodwin S."/>
            <person name="Spatafora J."/>
            <person name="Crous P."/>
            <person name="Grigoriev I."/>
        </authorList>
    </citation>
    <scope>NUCLEOTIDE SEQUENCE</scope>
    <source>
        <strain evidence="2">CBS 175.79</strain>
    </source>
</reference>
<evidence type="ECO:0000256" key="1">
    <source>
        <dbReference type="SAM" id="MobiDB-lite"/>
    </source>
</evidence>
<evidence type="ECO:0000313" key="2">
    <source>
        <dbReference type="EMBL" id="KAF2022321.1"/>
    </source>
</evidence>